<sequence length="61" mass="7244">MKERETHYVLNVRIVWLEPLGEMVSSQMTCILAIHRARQRDGLNNVKTKVPNMYLLQNYQI</sequence>
<organism evidence="1">
    <name type="scientific">Rhizophora mucronata</name>
    <name type="common">Asiatic mangrove</name>
    <dbReference type="NCBI Taxonomy" id="61149"/>
    <lineage>
        <taxon>Eukaryota</taxon>
        <taxon>Viridiplantae</taxon>
        <taxon>Streptophyta</taxon>
        <taxon>Embryophyta</taxon>
        <taxon>Tracheophyta</taxon>
        <taxon>Spermatophyta</taxon>
        <taxon>Magnoliopsida</taxon>
        <taxon>eudicotyledons</taxon>
        <taxon>Gunneridae</taxon>
        <taxon>Pentapetalae</taxon>
        <taxon>rosids</taxon>
        <taxon>fabids</taxon>
        <taxon>Malpighiales</taxon>
        <taxon>Rhizophoraceae</taxon>
        <taxon>Rhizophora</taxon>
    </lineage>
</organism>
<accession>A0A2P2QSS8</accession>
<reference evidence="1" key="1">
    <citation type="submission" date="2018-02" db="EMBL/GenBank/DDBJ databases">
        <title>Rhizophora mucronata_Transcriptome.</title>
        <authorList>
            <person name="Meera S.P."/>
            <person name="Sreeshan A."/>
            <person name="Augustine A."/>
        </authorList>
    </citation>
    <scope>NUCLEOTIDE SEQUENCE</scope>
    <source>
        <tissue evidence="1">Leaf</tissue>
    </source>
</reference>
<evidence type="ECO:0000313" key="1">
    <source>
        <dbReference type="EMBL" id="MBX70056.1"/>
    </source>
</evidence>
<proteinExistence type="predicted"/>
<protein>
    <submittedName>
        <fullName evidence="1">Uncharacterized protein</fullName>
    </submittedName>
</protein>
<dbReference type="AlphaFoldDB" id="A0A2P2QSS8"/>
<dbReference type="EMBL" id="GGEC01089572">
    <property type="protein sequence ID" value="MBX70056.1"/>
    <property type="molecule type" value="Transcribed_RNA"/>
</dbReference>
<name>A0A2P2QSS8_RHIMU</name>